<accession>A0A3N0EF16</accession>
<evidence type="ECO:0000259" key="3">
    <source>
        <dbReference type="Pfam" id="PF01494"/>
    </source>
</evidence>
<dbReference type="RefSeq" id="WP_123199995.1">
    <property type="nucleotide sequence ID" value="NZ_RJMB01000003.1"/>
</dbReference>
<keyword evidence="5" id="KW-1185">Reference proteome</keyword>
<comment type="caution">
    <text evidence="4">The sequence shown here is derived from an EMBL/GenBank/DDBJ whole genome shotgun (WGS) entry which is preliminary data.</text>
</comment>
<name>A0A3N0EF16_9ACTN</name>
<evidence type="ECO:0000313" key="5">
    <source>
        <dbReference type="Proteomes" id="UP000269198"/>
    </source>
</evidence>
<dbReference type="PANTHER" id="PTHR13789">
    <property type="entry name" value="MONOOXYGENASE"/>
    <property type="match status" value="1"/>
</dbReference>
<keyword evidence="1" id="KW-0560">Oxidoreductase</keyword>
<dbReference type="InterPro" id="IPR002938">
    <property type="entry name" value="FAD-bd"/>
</dbReference>
<dbReference type="OrthoDB" id="9782160at2"/>
<dbReference type="GO" id="GO:0004497">
    <property type="term" value="F:monooxygenase activity"/>
    <property type="evidence" value="ECO:0007669"/>
    <property type="project" value="UniProtKB-KW"/>
</dbReference>
<dbReference type="InterPro" id="IPR050493">
    <property type="entry name" value="FAD-dep_Monooxygenase_BioMet"/>
</dbReference>
<sequence>MTRALIIGGGVGGPVAAAALKRAGLEPVVYEAHPGPGEGLGAFLTLAPNGLAALRTVSMLERVRASASFPTTRVEFVNGSGRRLGLLGGEEHLPEELRSVTINRAALQRAVADSAADQGVGVEYGKRLARYTESDSGVVAEFTDGSTAEGAVLLGADGIHSTVRRALAPDGPHPSYTGLLGIGGYSPVPDTPPTPEATMRMVFGRRAFFGYQSAPSGETYWFANLGHSELTREEIAARDDAEWQEHALGLFRDDPPEITRIMRECAPSAFRPLGIYDLASLPHWYRGRAALLGDAAHAVSPASGQGASLAAEDALVLARCLRDINDVPEALAAYEWERRDRVERIVAEGRKRGARKAGSANPAALLVRDMTLRVVFGLTARFGSQGWIHDHRVDFEARATSPEGSPR</sequence>
<dbReference type="EMBL" id="RJMB01000003">
    <property type="protein sequence ID" value="RNL86470.1"/>
    <property type="molecule type" value="Genomic_DNA"/>
</dbReference>
<dbReference type="InterPro" id="IPR036188">
    <property type="entry name" value="FAD/NAD-bd_sf"/>
</dbReference>
<protein>
    <submittedName>
        <fullName evidence="4">FAD-binding monooxygenase</fullName>
    </submittedName>
</protein>
<dbReference type="SUPFAM" id="SSF51905">
    <property type="entry name" value="FAD/NAD(P)-binding domain"/>
    <property type="match status" value="1"/>
</dbReference>
<dbReference type="PRINTS" id="PR00420">
    <property type="entry name" value="RNGMNOXGNASE"/>
</dbReference>
<feature type="domain" description="FAD-binding" evidence="3">
    <location>
        <begin position="2"/>
        <end position="347"/>
    </location>
</feature>
<evidence type="ECO:0000256" key="1">
    <source>
        <dbReference type="ARBA" id="ARBA00023002"/>
    </source>
</evidence>
<dbReference type="PANTHER" id="PTHR13789:SF309">
    <property type="entry name" value="PUTATIVE (AFU_ORTHOLOGUE AFUA_6G14510)-RELATED"/>
    <property type="match status" value="1"/>
</dbReference>
<organism evidence="4 5">
    <name type="scientific">Halostreptopolyspora alba</name>
    <dbReference type="NCBI Taxonomy" id="2487137"/>
    <lineage>
        <taxon>Bacteria</taxon>
        <taxon>Bacillati</taxon>
        <taxon>Actinomycetota</taxon>
        <taxon>Actinomycetes</taxon>
        <taxon>Streptosporangiales</taxon>
        <taxon>Nocardiopsidaceae</taxon>
        <taxon>Halostreptopolyspora</taxon>
    </lineage>
</organism>
<gene>
    <name evidence="4" type="ORF">EFW17_04505</name>
</gene>
<dbReference type="Proteomes" id="UP000269198">
    <property type="component" value="Unassembled WGS sequence"/>
</dbReference>
<reference evidence="4 5" key="1">
    <citation type="submission" date="2018-11" db="EMBL/GenBank/DDBJ databases">
        <title>The genome draft of YIM 96095.</title>
        <authorList>
            <person name="Tang S.-K."/>
            <person name="Chunyu W.-X."/>
            <person name="Feng Y.-Z."/>
        </authorList>
    </citation>
    <scope>NUCLEOTIDE SEQUENCE [LARGE SCALE GENOMIC DNA]</scope>
    <source>
        <strain evidence="4 5">YIM 96095</strain>
    </source>
</reference>
<dbReference type="AlphaFoldDB" id="A0A3N0EF16"/>
<dbReference type="GO" id="GO:0071949">
    <property type="term" value="F:FAD binding"/>
    <property type="evidence" value="ECO:0007669"/>
    <property type="project" value="InterPro"/>
</dbReference>
<evidence type="ECO:0000313" key="4">
    <source>
        <dbReference type="EMBL" id="RNL86470.1"/>
    </source>
</evidence>
<proteinExistence type="predicted"/>
<keyword evidence="2 4" id="KW-0503">Monooxygenase</keyword>
<dbReference type="Gene3D" id="3.50.50.60">
    <property type="entry name" value="FAD/NAD(P)-binding domain"/>
    <property type="match status" value="1"/>
</dbReference>
<evidence type="ECO:0000256" key="2">
    <source>
        <dbReference type="ARBA" id="ARBA00023033"/>
    </source>
</evidence>
<dbReference type="Pfam" id="PF01494">
    <property type="entry name" value="FAD_binding_3"/>
    <property type="match status" value="1"/>
</dbReference>